<keyword evidence="15" id="KW-1185">Reference proteome</keyword>
<feature type="transmembrane region" description="Helical" evidence="11">
    <location>
        <begin position="215"/>
        <end position="239"/>
    </location>
</feature>
<keyword evidence="7 11" id="KW-1133">Transmembrane helix</keyword>
<evidence type="ECO:0000256" key="10">
    <source>
        <dbReference type="PIRNR" id="PIRNR003097"/>
    </source>
</evidence>
<evidence type="ECO:0000256" key="1">
    <source>
        <dbReference type="ARBA" id="ARBA00004651"/>
    </source>
</evidence>
<evidence type="ECO:0000259" key="13">
    <source>
        <dbReference type="Pfam" id="PF18075"/>
    </source>
</evidence>
<dbReference type="PANTHER" id="PTHR47755:SF1">
    <property type="entry name" value="CELL DIVISION PROTEIN FTSX"/>
    <property type="match status" value="1"/>
</dbReference>
<evidence type="ECO:0000256" key="4">
    <source>
        <dbReference type="ARBA" id="ARBA00022475"/>
    </source>
</evidence>
<dbReference type="PANTHER" id="PTHR47755">
    <property type="entry name" value="CELL DIVISION PROTEIN FTSX"/>
    <property type="match status" value="1"/>
</dbReference>
<evidence type="ECO:0000256" key="2">
    <source>
        <dbReference type="ARBA" id="ARBA00007379"/>
    </source>
</evidence>
<gene>
    <name evidence="14" type="ORF">LQ318_03630</name>
</gene>
<keyword evidence="5 10" id="KW-0132">Cell division</keyword>
<evidence type="ECO:0000256" key="9">
    <source>
        <dbReference type="ARBA" id="ARBA00023306"/>
    </source>
</evidence>
<comment type="similarity">
    <text evidence="2 10">Belongs to the ABC-4 integral membrane protein family. FtsX subfamily.</text>
</comment>
<keyword evidence="6 11" id="KW-0812">Transmembrane</keyword>
<dbReference type="InterPro" id="IPR004513">
    <property type="entry name" value="FtsX"/>
</dbReference>
<feature type="transmembrane region" description="Helical" evidence="11">
    <location>
        <begin position="259"/>
        <end position="278"/>
    </location>
</feature>
<dbReference type="RefSeq" id="WP_265787606.1">
    <property type="nucleotide sequence ID" value="NZ_BAABRS010000001.1"/>
</dbReference>
<keyword evidence="4 10" id="KW-1003">Cell membrane</keyword>
<name>A0ABT3PVV1_9BACT</name>
<dbReference type="PIRSF" id="PIRSF003097">
    <property type="entry name" value="FtsX"/>
    <property type="match status" value="1"/>
</dbReference>
<reference evidence="14 15" key="1">
    <citation type="submission" date="2021-11" db="EMBL/GenBank/DDBJ databases">
        <title>Aliifidinibius sp. nov., a new bacterium isolated from saline soil.</title>
        <authorList>
            <person name="Galisteo C."/>
            <person name="De La Haba R."/>
            <person name="Sanchez-Porro C."/>
            <person name="Ventosa A."/>
        </authorList>
    </citation>
    <scope>NUCLEOTIDE SEQUENCE [LARGE SCALE GENOMIC DNA]</scope>
    <source>
        <strain evidence="14 15">KACC 190600</strain>
    </source>
</reference>
<feature type="domain" description="FtsX extracellular" evidence="13">
    <location>
        <begin position="58"/>
        <end position="148"/>
    </location>
</feature>
<feature type="domain" description="ABC3 transporter permease C-terminal" evidence="12">
    <location>
        <begin position="172"/>
        <end position="283"/>
    </location>
</feature>
<evidence type="ECO:0000313" key="15">
    <source>
        <dbReference type="Proteomes" id="UP001207337"/>
    </source>
</evidence>
<proteinExistence type="inferred from homology"/>
<dbReference type="Gene3D" id="3.30.70.3040">
    <property type="match status" value="1"/>
</dbReference>
<feature type="transmembrane region" description="Helical" evidence="11">
    <location>
        <begin position="21"/>
        <end position="43"/>
    </location>
</feature>
<protein>
    <recommendedName>
        <fullName evidence="3 10">Cell division protein FtsX</fullName>
    </recommendedName>
</protein>
<evidence type="ECO:0000256" key="6">
    <source>
        <dbReference type="ARBA" id="ARBA00022692"/>
    </source>
</evidence>
<dbReference type="InterPro" id="IPR003838">
    <property type="entry name" value="ABC3_permease_C"/>
</dbReference>
<sequence>MSLGYVLKEGVAGLRRARLASFTAIFSLFIAVLLLGILARVSYNAYQVAQTLKQSIDVEVFLSNISDDRTQQLEQDFNEEELIQQVNYISQDSAAAIFKEEFGTGSNAMAELNFLPASFRLEMSSNADVSTIDSLVSEIRTLDEVEEVRFNQQLLQMMQRQFSTVAMAGGGLGLLILLTALILVFNTIRLTIYAKRDLIKAMKLVGATNAFIRRPFVVEGVIQGLIAGVLAVGVMYTTFHVLLPEYLPQFGILSWPFGRWYYLCGAMILLSIMMGYWGSQWAARRFIKETSIVE</sequence>
<dbReference type="Proteomes" id="UP001207337">
    <property type="component" value="Unassembled WGS sequence"/>
</dbReference>
<evidence type="ECO:0000259" key="12">
    <source>
        <dbReference type="Pfam" id="PF02687"/>
    </source>
</evidence>
<dbReference type="Pfam" id="PF18075">
    <property type="entry name" value="FtsX_ECD"/>
    <property type="match status" value="1"/>
</dbReference>
<accession>A0ABT3PVV1</accession>
<dbReference type="EMBL" id="JAJNDC010000001">
    <property type="protein sequence ID" value="MCW9711986.1"/>
    <property type="molecule type" value="Genomic_DNA"/>
</dbReference>
<dbReference type="InterPro" id="IPR040690">
    <property type="entry name" value="FtsX_ECD"/>
</dbReference>
<comment type="caution">
    <text evidence="14">The sequence shown here is derived from an EMBL/GenBank/DDBJ whole genome shotgun (WGS) entry which is preliminary data.</text>
</comment>
<feature type="transmembrane region" description="Helical" evidence="11">
    <location>
        <begin position="165"/>
        <end position="194"/>
    </location>
</feature>
<organism evidence="14 15">
    <name type="scientific">Fodinibius salicampi</name>
    <dbReference type="NCBI Taxonomy" id="1920655"/>
    <lineage>
        <taxon>Bacteria</taxon>
        <taxon>Pseudomonadati</taxon>
        <taxon>Balneolota</taxon>
        <taxon>Balneolia</taxon>
        <taxon>Balneolales</taxon>
        <taxon>Balneolaceae</taxon>
        <taxon>Fodinibius</taxon>
    </lineage>
</organism>
<keyword evidence="9 10" id="KW-0131">Cell cycle</keyword>
<evidence type="ECO:0000256" key="8">
    <source>
        <dbReference type="ARBA" id="ARBA00023136"/>
    </source>
</evidence>
<evidence type="ECO:0000313" key="14">
    <source>
        <dbReference type="EMBL" id="MCW9711986.1"/>
    </source>
</evidence>
<dbReference type="Pfam" id="PF02687">
    <property type="entry name" value="FtsX"/>
    <property type="match status" value="1"/>
</dbReference>
<evidence type="ECO:0000256" key="11">
    <source>
        <dbReference type="SAM" id="Phobius"/>
    </source>
</evidence>
<keyword evidence="8 10" id="KW-0472">Membrane</keyword>
<evidence type="ECO:0000256" key="3">
    <source>
        <dbReference type="ARBA" id="ARBA00021907"/>
    </source>
</evidence>
<comment type="subcellular location">
    <subcellularLocation>
        <location evidence="1">Cell membrane</location>
        <topology evidence="1">Multi-pass membrane protein</topology>
    </subcellularLocation>
</comment>
<evidence type="ECO:0000256" key="7">
    <source>
        <dbReference type="ARBA" id="ARBA00022989"/>
    </source>
</evidence>
<evidence type="ECO:0000256" key="5">
    <source>
        <dbReference type="ARBA" id="ARBA00022618"/>
    </source>
</evidence>